<feature type="region of interest" description="Disordered" evidence="1">
    <location>
        <begin position="519"/>
        <end position="539"/>
    </location>
</feature>
<feature type="transmembrane region" description="Helical" evidence="2">
    <location>
        <begin position="37"/>
        <end position="57"/>
    </location>
</feature>
<keyword evidence="2" id="KW-0812">Transmembrane</keyword>
<dbReference type="AlphaFoldDB" id="A0A4S8NLQ7"/>
<dbReference type="Pfam" id="PF14410">
    <property type="entry name" value="GH-E"/>
    <property type="match status" value="1"/>
</dbReference>
<accession>A0A4S8NLQ7</accession>
<keyword evidence="2" id="KW-1133">Transmembrane helix</keyword>
<feature type="domain" description="Toxin YqcG C-terminal" evidence="3">
    <location>
        <begin position="532"/>
        <end position="600"/>
    </location>
</feature>
<evidence type="ECO:0000313" key="5">
    <source>
        <dbReference type="Proteomes" id="UP000307087"/>
    </source>
</evidence>
<dbReference type="CDD" id="cd20745">
    <property type="entry name" value="FIX_RhsA_AHH_HNH-like"/>
    <property type="match status" value="1"/>
</dbReference>
<evidence type="ECO:0000259" key="3">
    <source>
        <dbReference type="Pfam" id="PF14410"/>
    </source>
</evidence>
<proteinExistence type="predicted"/>
<name>A0A4S8NLQ7_9ACTN</name>
<dbReference type="InterPro" id="IPR026835">
    <property type="entry name" value="YqcG_C"/>
</dbReference>
<keyword evidence="2" id="KW-0472">Membrane</keyword>
<dbReference type="Proteomes" id="UP000307087">
    <property type="component" value="Unassembled WGS sequence"/>
</dbReference>
<dbReference type="OrthoDB" id="3816256at2"/>
<gene>
    <name evidence="4" type="ORF">E9934_06400</name>
</gene>
<comment type="caution">
    <text evidence="4">The sequence shown here is derived from an EMBL/GenBank/DDBJ whole genome shotgun (WGS) entry which is preliminary data.</text>
</comment>
<keyword evidence="5" id="KW-1185">Reference proteome</keyword>
<evidence type="ECO:0000256" key="2">
    <source>
        <dbReference type="SAM" id="Phobius"/>
    </source>
</evidence>
<evidence type="ECO:0000256" key="1">
    <source>
        <dbReference type="SAM" id="MobiDB-lite"/>
    </source>
</evidence>
<organism evidence="4 5">
    <name type="scientific">Nocardioides caeni</name>
    <dbReference type="NCBI Taxonomy" id="574700"/>
    <lineage>
        <taxon>Bacteria</taxon>
        <taxon>Bacillati</taxon>
        <taxon>Actinomycetota</taxon>
        <taxon>Actinomycetes</taxon>
        <taxon>Propionibacteriales</taxon>
        <taxon>Nocardioidaceae</taxon>
        <taxon>Nocardioides</taxon>
    </lineage>
</organism>
<dbReference type="RefSeq" id="WP_136562059.1">
    <property type="nucleotide sequence ID" value="NZ_BAABLS010000010.1"/>
</dbReference>
<evidence type="ECO:0000313" key="4">
    <source>
        <dbReference type="EMBL" id="THV15964.1"/>
    </source>
</evidence>
<protein>
    <recommendedName>
        <fullName evidence="3">Toxin YqcG C-terminal domain-containing protein</fullName>
    </recommendedName>
</protein>
<dbReference type="EMBL" id="STGW01000003">
    <property type="protein sequence ID" value="THV15964.1"/>
    <property type="molecule type" value="Genomic_DNA"/>
</dbReference>
<sequence length="606" mass="65306">MRAKWEDRGWEFEEQRDRRFRTDLAFKRALPEPRWRLRIGFALVALLAIIGVVVGGLKYLPQYEPTAAELAQEDAAVALRALRGADLAALGEHLAAHRGNRDFAYYFAAQATPRELGDALASVAGVNDEPLGPDVDSHEYDITLTDLAGVLALATHGTGDRMLPPSWTEDFATATTTPEVLYGAPDENPDADADAEQRADQDVANKQNLLLLLSRGYWSTEFLETVTDAYWTFDRDEGDDAWPGVVDGDAKYAPAPTGTYLTDGILALTAALTANPEASAWAFTDFQPGTETITYDDDDHAIGKFTHYLFFEHQFPGGSDEGSVGMTASLTALSSAIDATSDPLGEPDSSAGSPMADSRVLEGLANSLQDQSECSWNPLDYGHCVVEAVEAAFHWVKRWGHSVLNILSLATFVPPPFNVIGVGAAATNATWYAIEGDYTNAGLSLAAAVPGLAFTKLVKGVKATKSAGSAAAAEKAAAQADDVARVANEIRAKVGTGSTITRPVTTDYLRYRPTLRTSTKQQIRDAAPKNADGDFIDPNTGQVVPAGAADIGHKPGHEWRCIKEKALAQAWSVQDFLDHINDPELYQMEDPASNRSHQYESDVCAV</sequence>
<reference evidence="4 5" key="1">
    <citation type="journal article" date="2009" name="Int. J. Syst. Evol. Microbiol.">
        <title>Nocardioides caeni sp. nov., isolated from wastewater.</title>
        <authorList>
            <person name="Yoon J.H."/>
            <person name="Kang S.J."/>
            <person name="Park S."/>
            <person name="Kim W."/>
            <person name="Oh T.K."/>
        </authorList>
    </citation>
    <scope>NUCLEOTIDE SEQUENCE [LARGE SCALE GENOMIC DNA]</scope>
    <source>
        <strain evidence="4 5">DSM 23134</strain>
    </source>
</reference>
<feature type="region of interest" description="Disordered" evidence="1">
    <location>
        <begin position="180"/>
        <end position="199"/>
    </location>
</feature>